<dbReference type="Pfam" id="PF13560">
    <property type="entry name" value="HTH_31"/>
    <property type="match status" value="1"/>
</dbReference>
<evidence type="ECO:0000313" key="3">
    <source>
        <dbReference type="Proteomes" id="UP000608890"/>
    </source>
</evidence>
<reference evidence="2" key="1">
    <citation type="journal article" date="2014" name="Int. J. Syst. Evol. Microbiol.">
        <title>Complete genome sequence of Corynebacterium casei LMG S-19264T (=DSM 44701T), isolated from a smear-ripened cheese.</title>
        <authorList>
            <consortium name="US DOE Joint Genome Institute (JGI-PGF)"/>
            <person name="Walter F."/>
            <person name="Albersmeier A."/>
            <person name="Kalinowski J."/>
            <person name="Ruckert C."/>
        </authorList>
    </citation>
    <scope>NUCLEOTIDE SEQUENCE</scope>
    <source>
        <strain evidence="2">CGMCC 4.7312</strain>
    </source>
</reference>
<protein>
    <recommendedName>
        <fullName evidence="1">HTH cro/C1-type domain-containing protein</fullName>
    </recommendedName>
</protein>
<gene>
    <name evidence="2" type="ORF">GCM10011608_09620</name>
</gene>
<dbReference type="SMART" id="SM00530">
    <property type="entry name" value="HTH_XRE"/>
    <property type="match status" value="1"/>
</dbReference>
<name>A0A917TLM0_9ACTN</name>
<dbReference type="Gene3D" id="1.10.260.40">
    <property type="entry name" value="lambda repressor-like DNA-binding domains"/>
    <property type="match status" value="1"/>
</dbReference>
<proteinExistence type="predicted"/>
<accession>A0A917TLM0</accession>
<keyword evidence="3" id="KW-1185">Reference proteome</keyword>
<dbReference type="EMBL" id="BMNB01000003">
    <property type="protein sequence ID" value="GGM26906.1"/>
    <property type="molecule type" value="Genomic_DNA"/>
</dbReference>
<dbReference type="PROSITE" id="PS50943">
    <property type="entry name" value="HTH_CROC1"/>
    <property type="match status" value="1"/>
</dbReference>
<comment type="caution">
    <text evidence="2">The sequence shown here is derived from an EMBL/GenBank/DDBJ whole genome shotgun (WGS) entry which is preliminary data.</text>
</comment>
<reference evidence="2" key="2">
    <citation type="submission" date="2020-09" db="EMBL/GenBank/DDBJ databases">
        <authorList>
            <person name="Sun Q."/>
            <person name="Zhou Y."/>
        </authorList>
    </citation>
    <scope>NUCLEOTIDE SEQUENCE</scope>
    <source>
        <strain evidence="2">CGMCC 4.7312</strain>
    </source>
</reference>
<dbReference type="Proteomes" id="UP000608890">
    <property type="component" value="Unassembled WGS sequence"/>
</dbReference>
<dbReference type="InterPro" id="IPR010982">
    <property type="entry name" value="Lambda_DNA-bd_dom_sf"/>
</dbReference>
<feature type="domain" description="HTH cro/C1-type" evidence="1">
    <location>
        <begin position="60"/>
        <end position="110"/>
    </location>
</feature>
<organism evidence="2 3">
    <name type="scientific">Micromonospora sonchi</name>
    <dbReference type="NCBI Taxonomy" id="1763543"/>
    <lineage>
        <taxon>Bacteria</taxon>
        <taxon>Bacillati</taxon>
        <taxon>Actinomycetota</taxon>
        <taxon>Actinomycetes</taxon>
        <taxon>Micromonosporales</taxon>
        <taxon>Micromonosporaceae</taxon>
        <taxon>Micromonospora</taxon>
    </lineage>
</organism>
<dbReference type="AlphaFoldDB" id="A0A917TLM0"/>
<dbReference type="SUPFAM" id="SSF47413">
    <property type="entry name" value="lambda repressor-like DNA-binding domains"/>
    <property type="match status" value="1"/>
</dbReference>
<dbReference type="RefSeq" id="WP_189041010.1">
    <property type="nucleotide sequence ID" value="NZ_BMNB01000003.1"/>
</dbReference>
<dbReference type="GO" id="GO:0003677">
    <property type="term" value="F:DNA binding"/>
    <property type="evidence" value="ECO:0007669"/>
    <property type="project" value="InterPro"/>
</dbReference>
<evidence type="ECO:0000313" key="2">
    <source>
        <dbReference type="EMBL" id="GGM26906.1"/>
    </source>
</evidence>
<dbReference type="CDD" id="cd00093">
    <property type="entry name" value="HTH_XRE"/>
    <property type="match status" value="1"/>
</dbReference>
<evidence type="ECO:0000259" key="1">
    <source>
        <dbReference type="PROSITE" id="PS50943"/>
    </source>
</evidence>
<sequence length="114" mass="12545">MTAPASSGLRAPWWADPDLGCRVYRHPRRLAVVHDGPPPARPKTERHLSLLPPGARPALLREWRIGQRLSQAQVAGLLQVPPGRVALWERGDVVPPVEVLAALGVDTDWMEASR</sequence>
<dbReference type="InterPro" id="IPR001387">
    <property type="entry name" value="Cro/C1-type_HTH"/>
</dbReference>